<dbReference type="Pfam" id="PF05043">
    <property type="entry name" value="Mga"/>
    <property type="match status" value="1"/>
</dbReference>
<name>A0A366EDB3_9BACI</name>
<comment type="subcellular location">
    <subcellularLocation>
        <location evidence="1">Cytoplasm</location>
    </subcellularLocation>
</comment>
<evidence type="ECO:0000256" key="9">
    <source>
        <dbReference type="ARBA" id="ARBA00037387"/>
    </source>
</evidence>
<feature type="domain" description="PRD" evidence="14">
    <location>
        <begin position="184"/>
        <end position="284"/>
    </location>
</feature>
<dbReference type="Pfam" id="PF00874">
    <property type="entry name" value="PRD"/>
    <property type="match status" value="1"/>
</dbReference>
<dbReference type="PANTHER" id="PTHR36203">
    <property type="entry name" value="ASCORBATE-SPECIFIC PTS SYSTEM EIIA COMPONENT"/>
    <property type="match status" value="1"/>
</dbReference>
<dbReference type="InterPro" id="IPR016152">
    <property type="entry name" value="PTrfase/Anion_transptr"/>
</dbReference>
<gene>
    <name evidence="15" type="ORF">DES48_102156</name>
</gene>
<dbReference type="InterPro" id="IPR051351">
    <property type="entry name" value="Ascorbate-PTS_EIIA_comp"/>
</dbReference>
<reference evidence="15 16" key="1">
    <citation type="submission" date="2018-06" db="EMBL/GenBank/DDBJ databases">
        <title>Genomic Encyclopedia of Type Strains, Phase IV (KMG-IV): sequencing the most valuable type-strain genomes for metagenomic binning, comparative biology and taxonomic classification.</title>
        <authorList>
            <person name="Goeker M."/>
        </authorList>
    </citation>
    <scope>NUCLEOTIDE SEQUENCE [LARGE SCALE GENOMIC DNA]</scope>
    <source>
        <strain evidence="15 16">DSM 15140</strain>
    </source>
</reference>
<evidence type="ECO:0000259" key="12">
    <source>
        <dbReference type="PROSITE" id="PS51094"/>
    </source>
</evidence>
<dbReference type="SUPFAM" id="SSF63520">
    <property type="entry name" value="PTS-regulatory domain, PRD"/>
    <property type="match status" value="2"/>
</dbReference>
<dbReference type="CDD" id="cd05568">
    <property type="entry name" value="PTS_IIB_bgl_like"/>
    <property type="match status" value="1"/>
</dbReference>
<dbReference type="Pfam" id="PF00359">
    <property type="entry name" value="PTS_EIIA_2"/>
    <property type="match status" value="1"/>
</dbReference>
<dbReference type="InterPro" id="IPR007737">
    <property type="entry name" value="Mga_HTH"/>
</dbReference>
<dbReference type="CDD" id="cd00211">
    <property type="entry name" value="PTS_IIA_fru"/>
    <property type="match status" value="1"/>
</dbReference>
<evidence type="ECO:0000313" key="16">
    <source>
        <dbReference type="Proteomes" id="UP000252254"/>
    </source>
</evidence>
<evidence type="ECO:0000256" key="5">
    <source>
        <dbReference type="ARBA" id="ARBA00022679"/>
    </source>
</evidence>
<keyword evidence="7" id="KW-0418">Kinase</keyword>
<dbReference type="InterPro" id="IPR036095">
    <property type="entry name" value="PTS_EIIB-like_sf"/>
</dbReference>
<dbReference type="Gene3D" id="1.10.1790.10">
    <property type="entry name" value="PRD domain"/>
    <property type="match status" value="1"/>
</dbReference>
<dbReference type="Gene3D" id="3.40.930.10">
    <property type="entry name" value="Mannitol-specific EII, Chain A"/>
    <property type="match status" value="1"/>
</dbReference>
<keyword evidence="5" id="KW-0808">Transferase</keyword>
<dbReference type="PROSITE" id="PS51372">
    <property type="entry name" value="PRD_2"/>
    <property type="match status" value="2"/>
</dbReference>
<keyword evidence="3" id="KW-0963">Cytoplasm</keyword>
<dbReference type="InterPro" id="IPR013011">
    <property type="entry name" value="PTS_EIIB_2"/>
</dbReference>
<evidence type="ECO:0000256" key="7">
    <source>
        <dbReference type="ARBA" id="ARBA00022777"/>
    </source>
</evidence>
<dbReference type="RefSeq" id="WP_113867085.1">
    <property type="nucleotide sequence ID" value="NZ_BAABQN010000002.1"/>
</dbReference>
<dbReference type="SUPFAM" id="SSF55804">
    <property type="entry name" value="Phoshotransferase/anion transport protein"/>
    <property type="match status" value="1"/>
</dbReference>
<keyword evidence="4" id="KW-0597">Phosphoprotein</keyword>
<dbReference type="GO" id="GO:0008982">
    <property type="term" value="F:protein-N(PI)-phosphohistidine-sugar phosphotransferase activity"/>
    <property type="evidence" value="ECO:0007669"/>
    <property type="project" value="InterPro"/>
</dbReference>
<keyword evidence="6" id="KW-0598">Phosphotransferase system</keyword>
<evidence type="ECO:0000256" key="2">
    <source>
        <dbReference type="ARBA" id="ARBA00022448"/>
    </source>
</evidence>
<evidence type="ECO:0000256" key="10">
    <source>
        <dbReference type="ARBA" id="ARBA00041175"/>
    </source>
</evidence>
<evidence type="ECO:0000313" key="15">
    <source>
        <dbReference type="EMBL" id="RBP00394.1"/>
    </source>
</evidence>
<evidence type="ECO:0000259" key="14">
    <source>
        <dbReference type="PROSITE" id="PS51372"/>
    </source>
</evidence>
<evidence type="ECO:0000256" key="1">
    <source>
        <dbReference type="ARBA" id="ARBA00004496"/>
    </source>
</evidence>
<dbReference type="AlphaFoldDB" id="A0A366EDB3"/>
<dbReference type="GO" id="GO:0005737">
    <property type="term" value="C:cytoplasm"/>
    <property type="evidence" value="ECO:0007669"/>
    <property type="project" value="UniProtKB-SubCell"/>
</dbReference>
<feature type="domain" description="PTS EIIB type-2" evidence="13">
    <location>
        <begin position="400"/>
        <end position="487"/>
    </location>
</feature>
<keyword evidence="8" id="KW-0010">Activator</keyword>
<comment type="function">
    <text evidence="9">The phosphoenolpyruvate-dependent sugar phosphotransferase system (sugar PTS), a major carbohydrate active transport system, catalyzes the phosphorylation of incoming sugar substrates concomitantly with their translocation across the cell membrane. The enzyme II UlaABC PTS system is involved in ascorbate transport.</text>
</comment>
<dbReference type="InterPro" id="IPR036634">
    <property type="entry name" value="PRD_sf"/>
</dbReference>
<dbReference type="PROSITE" id="PS51099">
    <property type="entry name" value="PTS_EIIB_TYPE_2"/>
    <property type="match status" value="1"/>
</dbReference>
<organism evidence="15 16">
    <name type="scientific">Paraliobacillus ryukyuensis</name>
    <dbReference type="NCBI Taxonomy" id="200904"/>
    <lineage>
        <taxon>Bacteria</taxon>
        <taxon>Bacillati</taxon>
        <taxon>Bacillota</taxon>
        <taxon>Bacilli</taxon>
        <taxon>Bacillales</taxon>
        <taxon>Bacillaceae</taxon>
        <taxon>Paraliobacillus</taxon>
    </lineage>
</organism>
<evidence type="ECO:0000259" key="13">
    <source>
        <dbReference type="PROSITE" id="PS51099"/>
    </source>
</evidence>
<keyword evidence="16" id="KW-1185">Reference proteome</keyword>
<dbReference type="GO" id="GO:0006355">
    <property type="term" value="P:regulation of DNA-templated transcription"/>
    <property type="evidence" value="ECO:0007669"/>
    <property type="project" value="InterPro"/>
</dbReference>
<dbReference type="PANTHER" id="PTHR36203:SF1">
    <property type="entry name" value="ASCORBATE-SPECIFIC PTS SYSTEM EIIA COMPONENT"/>
    <property type="match status" value="1"/>
</dbReference>
<evidence type="ECO:0000256" key="8">
    <source>
        <dbReference type="ARBA" id="ARBA00023159"/>
    </source>
</evidence>
<dbReference type="EMBL" id="QNRI01000002">
    <property type="protein sequence ID" value="RBP00394.1"/>
    <property type="molecule type" value="Genomic_DNA"/>
</dbReference>
<keyword evidence="2" id="KW-0813">Transport</keyword>
<protein>
    <recommendedName>
        <fullName evidence="10">Ascorbate-specific PTS system EIIA component</fullName>
    </recommendedName>
    <alternativeName>
        <fullName evidence="11">Ascorbate-specific phosphotransferase enzyme IIA component</fullName>
    </alternativeName>
</protein>
<comment type="caution">
    <text evidence="15">The sequence shown here is derived from an EMBL/GenBank/DDBJ whole genome shotgun (WGS) entry which is preliminary data.</text>
</comment>
<dbReference type="OrthoDB" id="369398at2"/>
<dbReference type="InterPro" id="IPR002178">
    <property type="entry name" value="PTS_EIIA_type-2_dom"/>
</dbReference>
<dbReference type="PROSITE" id="PS51094">
    <property type="entry name" value="PTS_EIIA_TYPE_2"/>
    <property type="match status" value="1"/>
</dbReference>
<dbReference type="InterPro" id="IPR011608">
    <property type="entry name" value="PRD"/>
</dbReference>
<evidence type="ECO:0000256" key="6">
    <source>
        <dbReference type="ARBA" id="ARBA00022683"/>
    </source>
</evidence>
<evidence type="ECO:0000256" key="3">
    <source>
        <dbReference type="ARBA" id="ARBA00022490"/>
    </source>
</evidence>
<dbReference type="SUPFAM" id="SSF52794">
    <property type="entry name" value="PTS system IIB component-like"/>
    <property type="match status" value="1"/>
</dbReference>
<dbReference type="GO" id="GO:0016301">
    <property type="term" value="F:kinase activity"/>
    <property type="evidence" value="ECO:0007669"/>
    <property type="project" value="UniProtKB-KW"/>
</dbReference>
<proteinExistence type="predicted"/>
<evidence type="ECO:0000256" key="11">
    <source>
        <dbReference type="ARBA" id="ARBA00042072"/>
    </source>
</evidence>
<feature type="domain" description="PRD" evidence="14">
    <location>
        <begin position="288"/>
        <end position="395"/>
    </location>
</feature>
<dbReference type="STRING" id="200904.GCA_900168775_00431"/>
<dbReference type="Proteomes" id="UP000252254">
    <property type="component" value="Unassembled WGS sequence"/>
</dbReference>
<evidence type="ECO:0000256" key="4">
    <source>
        <dbReference type="ARBA" id="ARBA00022553"/>
    </source>
</evidence>
<dbReference type="GO" id="GO:0009401">
    <property type="term" value="P:phosphoenolpyruvate-dependent sugar phosphotransferase system"/>
    <property type="evidence" value="ECO:0007669"/>
    <property type="project" value="UniProtKB-KW"/>
</dbReference>
<feature type="domain" description="PTS EIIA type-2" evidence="12">
    <location>
        <begin position="541"/>
        <end position="681"/>
    </location>
</feature>
<accession>A0A366EDB3</accession>
<sequence length="689" mass="80066">MQLDDRSNKFINELMSDPNIRTKDLEKKYAITRRQINYSFEKINDWLSTKNLPAIERTRQGLFIVDPIIFNTLSDKMADEIVVSKVLTEEERSYLIILMILSQSEELSIIHFTSALYVSKNTILNDLKKVQSFIERYSLLIRYSRKEGYLIEGEEFDIRRLLVNITSEVIEMNNGKDLIEDIAQIKREKAEEFSKRIERAENHIGLKFTDEKIEAMPYILLLIIRRIYLGKKVNYSSINYQELSDTKEAKATEEILFDIANIPTEEKLFITLHLLTSSVYWSEPSMEDRIPDLMSALEETISLFERNACIVIQDKPQLLNKLLLHAKPAYYRVKYNLTAIGEMNDLISEEFRELHHLVKKSLQPLTNLLGMEIPDNETIYLTMLIGGWLTKQGEKLQTKIKAIVVCPKGVSVSRLMYSELKELFPEFIFLDSLSVREFKNYTLEYDVVFSPVFLNTDKKLYIANSFLDKDEKYRLRKQVMNEYAGFSTRTFCMKDMKEIIEKHTTIHNEKMLTRDLYKYIHNVNDVVIELPETMPSYSLLELLEETKITLKNEVSNWEEAIKIAANPLLAEEKITPQYIEAMLIHCKNDPYIIIGKGLAIPHASSEDGVNEVSMSLLRIKRGVPFDNEHLVKIIVVIAAVDKQQHLKALMQLMDLSNNASDMQKIIQAEDTSAIQKIIEKYSNAEKEEK</sequence>